<evidence type="ECO:0000313" key="2">
    <source>
        <dbReference type="Proteomes" id="UP000069272"/>
    </source>
</evidence>
<protein>
    <submittedName>
        <fullName evidence="1">Uncharacterized protein</fullName>
    </submittedName>
</protein>
<evidence type="ECO:0000313" key="1">
    <source>
        <dbReference type="EnsemblMetazoa" id="AALB014308-PA"/>
    </source>
</evidence>
<dbReference type="EnsemblMetazoa" id="AALB014308-RA">
    <property type="protein sequence ID" value="AALB014308-PA"/>
    <property type="gene ID" value="AALB014308"/>
</dbReference>
<sequence>MKYGKQYARRHRREFELEQTTERKFIARSWLSNHVYGAGYTPGRMHPNPAIEWLRQLLLLLQSIRCSVLWQSIRDLTVSGIRCYGPDEFLRQCFPRTTIPNGYRFSVCN</sequence>
<name>A0A182FXD6_ANOAL</name>
<accession>A0A182FXD6</accession>
<dbReference type="VEuPathDB" id="VectorBase:AALB014308"/>
<proteinExistence type="predicted"/>
<organism evidence="1 2">
    <name type="scientific">Anopheles albimanus</name>
    <name type="common">New world malaria mosquito</name>
    <dbReference type="NCBI Taxonomy" id="7167"/>
    <lineage>
        <taxon>Eukaryota</taxon>
        <taxon>Metazoa</taxon>
        <taxon>Ecdysozoa</taxon>
        <taxon>Arthropoda</taxon>
        <taxon>Hexapoda</taxon>
        <taxon>Insecta</taxon>
        <taxon>Pterygota</taxon>
        <taxon>Neoptera</taxon>
        <taxon>Endopterygota</taxon>
        <taxon>Diptera</taxon>
        <taxon>Nematocera</taxon>
        <taxon>Culicoidea</taxon>
        <taxon>Culicidae</taxon>
        <taxon>Anophelinae</taxon>
        <taxon>Anopheles</taxon>
    </lineage>
</organism>
<reference evidence="1" key="2">
    <citation type="submission" date="2022-08" db="UniProtKB">
        <authorList>
            <consortium name="EnsemblMetazoa"/>
        </authorList>
    </citation>
    <scope>IDENTIFICATION</scope>
    <source>
        <strain evidence="1">STECLA/ALBI9_A</strain>
    </source>
</reference>
<reference evidence="1 2" key="1">
    <citation type="journal article" date="2017" name="G3 (Bethesda)">
        <title>The Physical Genome Mapping of Anopheles albimanus Corrected Scaffold Misassemblies and Identified Interarm Rearrangements in Genus Anopheles.</title>
        <authorList>
            <person name="Artemov G.N."/>
            <person name="Peery A.N."/>
            <person name="Jiang X."/>
            <person name="Tu Z."/>
            <person name="Stegniy V.N."/>
            <person name="Sharakhova M.V."/>
            <person name="Sharakhov I.V."/>
        </authorList>
    </citation>
    <scope>NUCLEOTIDE SEQUENCE [LARGE SCALE GENOMIC DNA]</scope>
    <source>
        <strain evidence="1 2">ALBI9_A</strain>
    </source>
</reference>
<keyword evidence="2" id="KW-1185">Reference proteome</keyword>
<dbReference type="AlphaFoldDB" id="A0A182FXD6"/>
<dbReference type="Proteomes" id="UP000069272">
    <property type="component" value="Chromosome 2R"/>
</dbReference>